<name>A0A1F6NEK9_9BACT</name>
<dbReference type="STRING" id="1798697.A2373_03645"/>
<keyword evidence="4" id="KW-1133">Transmembrane helix</keyword>
<organism evidence="5 6">
    <name type="scientific">Candidatus Magasanikbacteria bacterium RIFOXYB1_FULL_40_15</name>
    <dbReference type="NCBI Taxonomy" id="1798697"/>
    <lineage>
        <taxon>Bacteria</taxon>
        <taxon>Candidatus Magasanikiibacteriota</taxon>
    </lineage>
</organism>
<dbReference type="Proteomes" id="UP000176300">
    <property type="component" value="Unassembled WGS sequence"/>
</dbReference>
<dbReference type="GO" id="GO:0016757">
    <property type="term" value="F:glycosyltransferase activity"/>
    <property type="evidence" value="ECO:0007669"/>
    <property type="project" value="UniProtKB-KW"/>
</dbReference>
<evidence type="ECO:0000256" key="3">
    <source>
        <dbReference type="ARBA" id="ARBA00022679"/>
    </source>
</evidence>
<accession>A0A1F6NEK9</accession>
<protein>
    <submittedName>
        <fullName evidence="5">Uncharacterized protein</fullName>
    </submittedName>
</protein>
<feature type="transmembrane region" description="Helical" evidence="4">
    <location>
        <begin position="260"/>
        <end position="282"/>
    </location>
</feature>
<comment type="similarity">
    <text evidence="1">Belongs to the glycosyltransferase 2 family.</text>
</comment>
<keyword evidence="2" id="KW-0328">Glycosyltransferase</keyword>
<keyword evidence="4" id="KW-0472">Membrane</keyword>
<dbReference type="PANTHER" id="PTHR43179:SF12">
    <property type="entry name" value="GALACTOFURANOSYLTRANSFERASE GLFT2"/>
    <property type="match status" value="1"/>
</dbReference>
<keyword evidence="3" id="KW-0808">Transferase</keyword>
<dbReference type="EMBL" id="MFQS01000045">
    <property type="protein sequence ID" value="OGH82270.1"/>
    <property type="molecule type" value="Genomic_DNA"/>
</dbReference>
<proteinExistence type="inferred from homology"/>
<reference evidence="5 6" key="1">
    <citation type="journal article" date="2016" name="Nat. Commun.">
        <title>Thousands of microbial genomes shed light on interconnected biogeochemical processes in an aquifer system.</title>
        <authorList>
            <person name="Anantharaman K."/>
            <person name="Brown C.T."/>
            <person name="Hug L.A."/>
            <person name="Sharon I."/>
            <person name="Castelle C.J."/>
            <person name="Probst A.J."/>
            <person name="Thomas B.C."/>
            <person name="Singh A."/>
            <person name="Wilkins M.J."/>
            <person name="Karaoz U."/>
            <person name="Brodie E.L."/>
            <person name="Williams K.H."/>
            <person name="Hubbard S.S."/>
            <person name="Banfield J.F."/>
        </authorList>
    </citation>
    <scope>NUCLEOTIDE SEQUENCE [LARGE SCALE GENOMIC DNA]</scope>
</reference>
<evidence type="ECO:0000256" key="2">
    <source>
        <dbReference type="ARBA" id="ARBA00022676"/>
    </source>
</evidence>
<keyword evidence="4" id="KW-0812">Transmembrane</keyword>
<evidence type="ECO:0000313" key="5">
    <source>
        <dbReference type="EMBL" id="OGH82270.1"/>
    </source>
</evidence>
<evidence type="ECO:0000256" key="4">
    <source>
        <dbReference type="SAM" id="Phobius"/>
    </source>
</evidence>
<comment type="caution">
    <text evidence="5">The sequence shown here is derived from an EMBL/GenBank/DDBJ whole genome shotgun (WGS) entry which is preliminary data.</text>
</comment>
<evidence type="ECO:0000313" key="6">
    <source>
        <dbReference type="Proteomes" id="UP000176300"/>
    </source>
</evidence>
<dbReference type="Gene3D" id="3.90.550.10">
    <property type="entry name" value="Spore Coat Polysaccharide Biosynthesis Protein SpsA, Chain A"/>
    <property type="match status" value="1"/>
</dbReference>
<gene>
    <name evidence="5" type="ORF">A2373_03645</name>
</gene>
<dbReference type="AlphaFoldDB" id="A0A1F6NEK9"/>
<dbReference type="PANTHER" id="PTHR43179">
    <property type="entry name" value="RHAMNOSYLTRANSFERASE WBBL"/>
    <property type="match status" value="1"/>
</dbReference>
<dbReference type="InterPro" id="IPR029044">
    <property type="entry name" value="Nucleotide-diphossugar_trans"/>
</dbReference>
<sequence length="366" mass="43324">MDKFPKIAIIYLSFHCEPYIGDVVSSLKKISYPKDRLELVIVDNPHPEFGSSVRMIEETIMPLSGNELPHTTLLAQTENTGFAGGNNVGIKWAIDNGFDYVYLHNMDGFAAMNIFEPVIKVMEEDKNIAMAQSSLILYPDTEYLNNAGNSFHYLGFGFCDEYRSKVADVKLPPVKEISYASGAAMTIRCDLIKQYGMLDEDFFLYHEDLEWCFRFRILGYKTVLVRDSVFFHKYQFSRSIEKFYYMERNRYGVMLMFFRWPTLVLLFPMMLVLELGLWLFAWRGGWLDKKVKVYKYWSENDNWKLWLGKRKRIQEMRKVTDRFLFKYTVPNIMFQEKEMDSPLLKYVGNPIMKLYYWVVVKGLVWW</sequence>
<dbReference type="Pfam" id="PF13641">
    <property type="entry name" value="Glyco_tranf_2_3"/>
    <property type="match status" value="1"/>
</dbReference>
<dbReference type="SUPFAM" id="SSF53448">
    <property type="entry name" value="Nucleotide-diphospho-sugar transferases"/>
    <property type="match status" value="1"/>
</dbReference>
<evidence type="ECO:0000256" key="1">
    <source>
        <dbReference type="ARBA" id="ARBA00006739"/>
    </source>
</evidence>